<keyword evidence="1" id="KW-0677">Repeat</keyword>
<evidence type="ECO:0000259" key="7">
    <source>
        <dbReference type="PROSITE" id="PS50303"/>
    </source>
</evidence>
<accession>A0A9Q0FRJ5</accession>
<dbReference type="Gene3D" id="1.25.10.10">
    <property type="entry name" value="Leucine-rich Repeat Variant"/>
    <property type="match status" value="1"/>
</dbReference>
<keyword evidence="3" id="KW-0694">RNA-binding</keyword>
<evidence type="ECO:0000313" key="8">
    <source>
        <dbReference type="EMBL" id="KAJ4836228.1"/>
    </source>
</evidence>
<dbReference type="EMBL" id="JAKUCV010004194">
    <property type="protein sequence ID" value="KAJ4836228.1"/>
    <property type="molecule type" value="Genomic_DNA"/>
</dbReference>
<dbReference type="SMART" id="SM00025">
    <property type="entry name" value="Pumilio"/>
    <property type="match status" value="8"/>
</dbReference>
<evidence type="ECO:0000313" key="9">
    <source>
        <dbReference type="Proteomes" id="UP001141552"/>
    </source>
</evidence>
<dbReference type="CDD" id="cd07920">
    <property type="entry name" value="Pumilio"/>
    <property type="match status" value="1"/>
</dbReference>
<evidence type="ECO:0000256" key="4">
    <source>
        <dbReference type="ARBA" id="ARBA00058490"/>
    </source>
</evidence>
<dbReference type="InterPro" id="IPR033712">
    <property type="entry name" value="Pumilio_RNA-bd"/>
</dbReference>
<dbReference type="Proteomes" id="UP001141552">
    <property type="component" value="Unassembled WGS sequence"/>
</dbReference>
<name>A0A9Q0FRJ5_9ROSI</name>
<proteinExistence type="predicted"/>
<dbReference type="SUPFAM" id="SSF48371">
    <property type="entry name" value="ARM repeat"/>
    <property type="match status" value="1"/>
</dbReference>
<dbReference type="InterPro" id="IPR016024">
    <property type="entry name" value="ARM-type_fold"/>
</dbReference>
<dbReference type="OrthoDB" id="668540at2759"/>
<dbReference type="PROSITE" id="PS50302">
    <property type="entry name" value="PUM"/>
    <property type="match status" value="6"/>
</dbReference>
<comment type="function">
    <text evidence="4">Sequence-specific RNA-binding protein that regulates translation and mRNA stability by binding the 3'-UTR of target mRNAs.</text>
</comment>
<feature type="repeat" description="Pumilio" evidence="5">
    <location>
        <begin position="264"/>
        <end position="303"/>
    </location>
</feature>
<dbReference type="PANTHER" id="PTHR12537:SF63">
    <property type="entry name" value="PUMILIO HOMOLOG 15"/>
    <property type="match status" value="1"/>
</dbReference>
<dbReference type="GO" id="GO:0005737">
    <property type="term" value="C:cytoplasm"/>
    <property type="evidence" value="ECO:0007669"/>
    <property type="project" value="TreeGrafter"/>
</dbReference>
<organism evidence="8 9">
    <name type="scientific">Turnera subulata</name>
    <dbReference type="NCBI Taxonomy" id="218843"/>
    <lineage>
        <taxon>Eukaryota</taxon>
        <taxon>Viridiplantae</taxon>
        <taxon>Streptophyta</taxon>
        <taxon>Embryophyta</taxon>
        <taxon>Tracheophyta</taxon>
        <taxon>Spermatophyta</taxon>
        <taxon>Magnoliopsida</taxon>
        <taxon>eudicotyledons</taxon>
        <taxon>Gunneridae</taxon>
        <taxon>Pentapetalae</taxon>
        <taxon>rosids</taxon>
        <taxon>fabids</taxon>
        <taxon>Malpighiales</taxon>
        <taxon>Passifloraceae</taxon>
        <taxon>Turnera</taxon>
    </lineage>
</organism>
<feature type="compositionally biased region" description="Polar residues" evidence="6">
    <location>
        <begin position="158"/>
        <end position="169"/>
    </location>
</feature>
<dbReference type="GO" id="GO:0003729">
    <property type="term" value="F:mRNA binding"/>
    <property type="evidence" value="ECO:0007669"/>
    <property type="project" value="TreeGrafter"/>
</dbReference>
<dbReference type="GO" id="GO:0006417">
    <property type="term" value="P:regulation of translation"/>
    <property type="evidence" value="ECO:0007669"/>
    <property type="project" value="UniProtKB-KW"/>
</dbReference>
<feature type="domain" description="PUM-HD" evidence="7">
    <location>
        <begin position="168"/>
        <end position="511"/>
    </location>
</feature>
<reference evidence="8" key="1">
    <citation type="submission" date="2022-02" db="EMBL/GenBank/DDBJ databases">
        <authorList>
            <person name="Henning P.M."/>
            <person name="McCubbin A.G."/>
            <person name="Shore J.S."/>
        </authorList>
    </citation>
    <scope>NUCLEOTIDE SEQUENCE</scope>
    <source>
        <strain evidence="8">F60SS</strain>
        <tissue evidence="8">Leaves</tissue>
    </source>
</reference>
<evidence type="ECO:0000256" key="6">
    <source>
        <dbReference type="SAM" id="MobiDB-lite"/>
    </source>
</evidence>
<feature type="repeat" description="Pumilio" evidence="5">
    <location>
        <begin position="340"/>
        <end position="375"/>
    </location>
</feature>
<comment type="caution">
    <text evidence="8">The sequence shown here is derived from an EMBL/GenBank/DDBJ whole genome shotgun (WGS) entry which is preliminary data.</text>
</comment>
<dbReference type="InterPro" id="IPR001313">
    <property type="entry name" value="Pumilio_RNA-bd_rpt"/>
</dbReference>
<evidence type="ECO:0000256" key="2">
    <source>
        <dbReference type="ARBA" id="ARBA00022845"/>
    </source>
</evidence>
<dbReference type="PROSITE" id="PS50303">
    <property type="entry name" value="PUM_HD"/>
    <property type="match status" value="1"/>
</dbReference>
<sequence length="521" mass="58205">MERKHHTNRGFLPATVASSVPSRPSNFLDDPFLSTLESSFSRLNIAQNDQLLYPANRFDDPWAQDFPAAGSVASSGGPFSGYDSQNRDFGESFGLPSLGFQDHLGGSSPMNNMYGYGYPYGLRDPLVTPGSYRTQNFYGPALKRNGLSSADPRRFGAQQESNRGGVSHRNQNVIRRPPQWFQEPVNCLSDLSVEELRGNVVAFAKHQNGCKILQKMIGDENKDQIFMEVINNVGELMLDPFGNYVVQRLAEVCTDEQRTQILLMLTQNEFQLVSLCLNQHGTRAVKKLMEHLTNPQQITILMSALSPGAVALTKEVNGHHIIQHCLKHFSEEDNKHLLAQVTNNCLTIARDKGGCCILQNCVLNSQGEARDMLVAEIIENALLLSEDRFGNYVVQYLLSLRLPQVTANLLRQLEGRYTLLSCNKYGSNVVERCMAESSELQSAQIIVELISNPNVSMLLVNPFGNYVIQSALKYSKGQVHSTLVALIGINIPMIRSNMYGKKVIEKMNKMLQQKPSVWEVF</sequence>
<evidence type="ECO:0000256" key="1">
    <source>
        <dbReference type="ARBA" id="ARBA00022737"/>
    </source>
</evidence>
<dbReference type="PANTHER" id="PTHR12537">
    <property type="entry name" value="RNA BINDING PROTEIN PUMILIO-RELATED"/>
    <property type="match status" value="1"/>
</dbReference>
<keyword evidence="2" id="KW-0810">Translation regulation</keyword>
<reference evidence="8" key="2">
    <citation type="journal article" date="2023" name="Plants (Basel)">
        <title>Annotation of the Turnera subulata (Passifloraceae) Draft Genome Reveals the S-Locus Evolved after the Divergence of Turneroideae from Passifloroideae in a Stepwise Manner.</title>
        <authorList>
            <person name="Henning P.M."/>
            <person name="Roalson E.H."/>
            <person name="Mir W."/>
            <person name="McCubbin A.G."/>
            <person name="Shore J.S."/>
        </authorList>
    </citation>
    <scope>NUCLEOTIDE SEQUENCE</scope>
    <source>
        <strain evidence="8">F60SS</strain>
    </source>
</reference>
<feature type="region of interest" description="Disordered" evidence="6">
    <location>
        <begin position="148"/>
        <end position="169"/>
    </location>
</feature>
<dbReference type="InterPro" id="IPR033133">
    <property type="entry name" value="PUM-HD"/>
</dbReference>
<evidence type="ECO:0000256" key="5">
    <source>
        <dbReference type="PROSITE-ProRule" id="PRU00317"/>
    </source>
</evidence>
<protein>
    <recommendedName>
        <fullName evidence="7">PUM-HD domain-containing protein</fullName>
    </recommendedName>
</protein>
<feature type="repeat" description="Pumilio" evidence="5">
    <location>
        <begin position="376"/>
        <end position="411"/>
    </location>
</feature>
<dbReference type="AlphaFoldDB" id="A0A9Q0FRJ5"/>
<gene>
    <name evidence="8" type="ORF">Tsubulata_023849</name>
</gene>
<feature type="repeat" description="Pumilio" evidence="5">
    <location>
        <begin position="412"/>
        <end position="448"/>
    </location>
</feature>
<feature type="region of interest" description="Disordered" evidence="6">
    <location>
        <begin position="1"/>
        <end position="23"/>
    </location>
</feature>
<dbReference type="FunFam" id="1.25.10.10:FF:000237">
    <property type="entry name" value="Pumilio homolog 9"/>
    <property type="match status" value="1"/>
</dbReference>
<dbReference type="InterPro" id="IPR011989">
    <property type="entry name" value="ARM-like"/>
</dbReference>
<dbReference type="Pfam" id="PF00806">
    <property type="entry name" value="PUF"/>
    <property type="match status" value="8"/>
</dbReference>
<feature type="repeat" description="Pumilio" evidence="5">
    <location>
        <begin position="228"/>
        <end position="263"/>
    </location>
</feature>
<evidence type="ECO:0000256" key="3">
    <source>
        <dbReference type="ARBA" id="ARBA00022884"/>
    </source>
</evidence>
<keyword evidence="9" id="KW-1185">Reference proteome</keyword>
<feature type="repeat" description="Pumilio" evidence="5">
    <location>
        <begin position="449"/>
        <end position="485"/>
    </location>
</feature>